<organism evidence="14">
    <name type="scientific">Candidatus Electrothrix aestuarii</name>
    <dbReference type="NCBI Taxonomy" id="3062594"/>
    <lineage>
        <taxon>Bacteria</taxon>
        <taxon>Pseudomonadati</taxon>
        <taxon>Thermodesulfobacteriota</taxon>
        <taxon>Desulfobulbia</taxon>
        <taxon>Desulfobulbales</taxon>
        <taxon>Desulfobulbaceae</taxon>
        <taxon>Candidatus Electrothrix</taxon>
    </lineage>
</organism>
<keyword evidence="7 13" id="KW-0808">Transferase</keyword>
<dbReference type="KEGG" id="eaj:Q3M24_20910"/>
<evidence type="ECO:0000256" key="13">
    <source>
        <dbReference type="HAMAP-Rule" id="MF_00409"/>
    </source>
</evidence>
<dbReference type="GO" id="GO:0005524">
    <property type="term" value="F:ATP binding"/>
    <property type="evidence" value="ECO:0007669"/>
    <property type="project" value="UniProtKB-UniRule"/>
</dbReference>
<evidence type="ECO:0000256" key="2">
    <source>
        <dbReference type="ARBA" id="ARBA00004870"/>
    </source>
</evidence>
<keyword evidence="9 13" id="KW-0418">Kinase</keyword>
<dbReference type="Pfam" id="PF02606">
    <property type="entry name" value="LpxK"/>
    <property type="match status" value="1"/>
</dbReference>
<reference evidence="14" key="1">
    <citation type="journal article" date="2024" name="Syst. Appl. Microbiol.">
        <title>First single-strain enrichments of Electrothrix cable bacteria, description of E. aestuarii sp. nov. and E. rattekaaiensis sp. nov., and proposal of a cable bacteria taxonomy following the rules of the SeqCode.</title>
        <authorList>
            <person name="Plum-Jensen L.E."/>
            <person name="Schramm A."/>
            <person name="Marshall I.P.G."/>
        </authorList>
    </citation>
    <scope>NUCLEOTIDE SEQUENCE</scope>
    <source>
        <strain evidence="14">Rat1</strain>
    </source>
</reference>
<evidence type="ECO:0000256" key="11">
    <source>
        <dbReference type="ARBA" id="ARBA00023098"/>
    </source>
</evidence>
<comment type="function">
    <text evidence="1 13">Transfers the gamma-phosphate of ATP to the 4'-position of a tetraacyldisaccharide 1-phosphate intermediate (termed DS-1-P) to form tetraacyldisaccharide 1,4'-bis-phosphate (lipid IVA).</text>
</comment>
<comment type="catalytic activity">
    <reaction evidence="13">
        <text>a lipid A disaccharide + ATP = a lipid IVA + ADP + H(+)</text>
        <dbReference type="Rhea" id="RHEA:67840"/>
        <dbReference type="ChEBI" id="CHEBI:15378"/>
        <dbReference type="ChEBI" id="CHEBI:30616"/>
        <dbReference type="ChEBI" id="CHEBI:176343"/>
        <dbReference type="ChEBI" id="CHEBI:176425"/>
        <dbReference type="ChEBI" id="CHEBI:456216"/>
        <dbReference type="EC" id="2.7.1.130"/>
    </reaction>
</comment>
<protein>
    <recommendedName>
        <fullName evidence="4 13">Tetraacyldisaccharide 4'-kinase</fullName>
        <ecNumber evidence="3 13">2.7.1.130</ecNumber>
    </recommendedName>
    <alternativeName>
        <fullName evidence="12 13">Lipid A 4'-kinase</fullName>
    </alternativeName>
</protein>
<sequence length="356" mass="39730">MTRNFYYGLGRPFSPLYSAAMRLRESFYQKGTFKSTAFEVPVISVGNLTLGGTGKTPMVQYLARLLQQHGYQPAIISRGYGGATKERINIVSDGKEIFLDASYVGDEPRMLAETLPGVFVLTGIVRKLPAAEAVKMGADVLLLDDGFQHMAIRRDLDIVLFNTDKLAGNSRVFPGGDLREPINALQRCHAFVLTGTDEQNQERAEKFKELLNTKFPDKPVFFSRFQASGLVQQEADGKKTPVQPEKLATERCFAFCGIARPASFQHTLNKLNIAPVAFRGLPDHFSYAEKTVRQLRADAERTGATCFLCTEKDLVKLRNVDLKLPLYGIAMKAQPEKKLNNLILRHKSLKTTAEYT</sequence>
<evidence type="ECO:0000256" key="7">
    <source>
        <dbReference type="ARBA" id="ARBA00022679"/>
    </source>
</evidence>
<comment type="pathway">
    <text evidence="2 13">Glycolipid biosynthesis; lipid IV(A) biosynthesis; lipid IV(A) from (3R)-3-hydroxytetradecanoyl-[acyl-carrier-protein] and UDP-N-acetyl-alpha-D-glucosamine: step 6/6.</text>
</comment>
<dbReference type="PANTHER" id="PTHR42724">
    <property type="entry name" value="TETRAACYLDISACCHARIDE 4'-KINASE"/>
    <property type="match status" value="1"/>
</dbReference>
<keyword evidence="5 13" id="KW-0444">Lipid biosynthesis</keyword>
<dbReference type="HAMAP" id="MF_00409">
    <property type="entry name" value="LpxK"/>
    <property type="match status" value="1"/>
</dbReference>
<dbReference type="NCBIfam" id="TIGR00682">
    <property type="entry name" value="lpxK"/>
    <property type="match status" value="1"/>
</dbReference>
<dbReference type="InterPro" id="IPR027417">
    <property type="entry name" value="P-loop_NTPase"/>
</dbReference>
<keyword evidence="8 13" id="KW-0547">Nucleotide-binding</keyword>
<dbReference type="GO" id="GO:0009029">
    <property type="term" value="F:lipid-A 4'-kinase activity"/>
    <property type="evidence" value="ECO:0007669"/>
    <property type="project" value="UniProtKB-UniRule"/>
</dbReference>
<name>A0AAU8LV07_9BACT</name>
<dbReference type="EMBL" id="CP159373">
    <property type="protein sequence ID" value="XCN72720.1"/>
    <property type="molecule type" value="Genomic_DNA"/>
</dbReference>
<evidence type="ECO:0000256" key="9">
    <source>
        <dbReference type="ARBA" id="ARBA00022777"/>
    </source>
</evidence>
<proteinExistence type="inferred from homology"/>
<evidence type="ECO:0000256" key="4">
    <source>
        <dbReference type="ARBA" id="ARBA00016436"/>
    </source>
</evidence>
<dbReference type="SUPFAM" id="SSF52540">
    <property type="entry name" value="P-loop containing nucleoside triphosphate hydrolases"/>
    <property type="match status" value="1"/>
</dbReference>
<evidence type="ECO:0000256" key="6">
    <source>
        <dbReference type="ARBA" id="ARBA00022556"/>
    </source>
</evidence>
<dbReference type="InterPro" id="IPR003758">
    <property type="entry name" value="LpxK"/>
</dbReference>
<evidence type="ECO:0000256" key="10">
    <source>
        <dbReference type="ARBA" id="ARBA00022840"/>
    </source>
</evidence>
<accession>A0AAU8LV07</accession>
<evidence type="ECO:0000256" key="1">
    <source>
        <dbReference type="ARBA" id="ARBA00002274"/>
    </source>
</evidence>
<evidence type="ECO:0000313" key="14">
    <source>
        <dbReference type="EMBL" id="XCN72720.1"/>
    </source>
</evidence>
<evidence type="ECO:0000256" key="5">
    <source>
        <dbReference type="ARBA" id="ARBA00022516"/>
    </source>
</evidence>
<dbReference type="PANTHER" id="PTHR42724:SF1">
    <property type="entry name" value="TETRAACYLDISACCHARIDE 4'-KINASE, MITOCHONDRIAL-RELATED"/>
    <property type="match status" value="1"/>
</dbReference>
<dbReference type="GO" id="GO:0009244">
    <property type="term" value="P:lipopolysaccharide core region biosynthetic process"/>
    <property type="evidence" value="ECO:0007669"/>
    <property type="project" value="TreeGrafter"/>
</dbReference>
<reference evidence="14" key="2">
    <citation type="submission" date="2024-06" db="EMBL/GenBank/DDBJ databases">
        <authorList>
            <person name="Plum-Jensen L.E."/>
            <person name="Schramm A."/>
            <person name="Marshall I.P.G."/>
        </authorList>
    </citation>
    <scope>NUCLEOTIDE SEQUENCE</scope>
    <source>
        <strain evidence="14">Rat1</strain>
    </source>
</reference>
<dbReference type="GO" id="GO:0009245">
    <property type="term" value="P:lipid A biosynthetic process"/>
    <property type="evidence" value="ECO:0007669"/>
    <property type="project" value="UniProtKB-UniRule"/>
</dbReference>
<comment type="similarity">
    <text evidence="13">Belongs to the LpxK family.</text>
</comment>
<keyword evidence="10 13" id="KW-0067">ATP-binding</keyword>
<evidence type="ECO:0000256" key="12">
    <source>
        <dbReference type="ARBA" id="ARBA00029757"/>
    </source>
</evidence>
<evidence type="ECO:0000256" key="8">
    <source>
        <dbReference type="ARBA" id="ARBA00022741"/>
    </source>
</evidence>
<keyword evidence="11 13" id="KW-0443">Lipid metabolism</keyword>
<dbReference type="AlphaFoldDB" id="A0AAU8LV07"/>
<dbReference type="GO" id="GO:0005886">
    <property type="term" value="C:plasma membrane"/>
    <property type="evidence" value="ECO:0007669"/>
    <property type="project" value="TreeGrafter"/>
</dbReference>
<gene>
    <name evidence="13 14" type="primary">lpxK</name>
    <name evidence="14" type="ORF">Q3M24_20910</name>
</gene>
<feature type="binding site" evidence="13">
    <location>
        <begin position="49"/>
        <end position="56"/>
    </location>
    <ligand>
        <name>ATP</name>
        <dbReference type="ChEBI" id="CHEBI:30616"/>
    </ligand>
</feature>
<evidence type="ECO:0000256" key="3">
    <source>
        <dbReference type="ARBA" id="ARBA00012071"/>
    </source>
</evidence>
<dbReference type="EC" id="2.7.1.130" evidence="3 13"/>
<keyword evidence="6 13" id="KW-0441">Lipid A biosynthesis</keyword>